<feature type="non-terminal residue" evidence="7">
    <location>
        <position position="1"/>
    </location>
</feature>
<evidence type="ECO:0000256" key="3">
    <source>
        <dbReference type="ARBA" id="ARBA00022729"/>
    </source>
</evidence>
<comment type="catalytic activity">
    <reaction evidence="1">
        <text>[protein]-peptidylproline (omega=180) = [protein]-peptidylproline (omega=0)</text>
        <dbReference type="Rhea" id="RHEA:16237"/>
        <dbReference type="Rhea" id="RHEA-COMP:10747"/>
        <dbReference type="Rhea" id="RHEA-COMP:10748"/>
        <dbReference type="ChEBI" id="CHEBI:83833"/>
        <dbReference type="ChEBI" id="CHEBI:83834"/>
        <dbReference type="EC" id="5.2.1.8"/>
    </reaction>
</comment>
<dbReference type="InterPro" id="IPR027304">
    <property type="entry name" value="Trigger_fact/SurA_dom_sf"/>
</dbReference>
<organism evidence="7">
    <name type="scientific">marine sediment metagenome</name>
    <dbReference type="NCBI Taxonomy" id="412755"/>
    <lineage>
        <taxon>unclassified sequences</taxon>
        <taxon>metagenomes</taxon>
        <taxon>ecological metagenomes</taxon>
    </lineage>
</organism>
<sequence>CASWAQQEPAAAEQAQQPLVTLDGKPITRAEFDDYVDRMHSGKLLLQMAVERLVWREAKRQAVKVTPRELEQAIVADKSNYATEDDFNAALHENGLDLAAYRKLKYLELTVEKLREKDAAVPEPELQRYYARNKDEFTVIARAHVHQIVVASIETAYAAVERVKGGDDYAAVARDVSIDEATKDEGGDRGWVTLEEIENEKLADAVFGLKLNEVGAPVEVDGRFCVLLVTERVEGGVQPYEAARSQIRDKLLPLWTRSEDGYSRMLMR</sequence>
<evidence type="ECO:0000256" key="5">
    <source>
        <dbReference type="ARBA" id="ARBA00023235"/>
    </source>
</evidence>
<dbReference type="Gene3D" id="3.10.50.40">
    <property type="match status" value="1"/>
</dbReference>
<reference evidence="7" key="1">
    <citation type="journal article" date="2014" name="Front. Microbiol.">
        <title>High frequency of phylogenetically diverse reductive dehalogenase-homologous genes in deep subseafloor sedimentary metagenomes.</title>
        <authorList>
            <person name="Kawai M."/>
            <person name="Futagami T."/>
            <person name="Toyoda A."/>
            <person name="Takaki Y."/>
            <person name="Nishi S."/>
            <person name="Hori S."/>
            <person name="Arai W."/>
            <person name="Tsubouchi T."/>
            <person name="Morono Y."/>
            <person name="Uchiyama I."/>
            <person name="Ito T."/>
            <person name="Fujiyama A."/>
            <person name="Inagaki F."/>
            <person name="Takami H."/>
        </authorList>
    </citation>
    <scope>NUCLEOTIDE SEQUENCE</scope>
    <source>
        <strain evidence="7">Expedition CK06-06</strain>
    </source>
</reference>
<keyword evidence="3" id="KW-0732">Signal</keyword>
<evidence type="ECO:0000256" key="2">
    <source>
        <dbReference type="ARBA" id="ARBA00013194"/>
    </source>
</evidence>
<dbReference type="SUPFAM" id="SSF54534">
    <property type="entry name" value="FKBP-like"/>
    <property type="match status" value="1"/>
</dbReference>
<feature type="non-terminal residue" evidence="7">
    <location>
        <position position="268"/>
    </location>
</feature>
<dbReference type="SUPFAM" id="SSF109998">
    <property type="entry name" value="Triger factor/SurA peptide-binding domain-like"/>
    <property type="match status" value="1"/>
</dbReference>
<accession>X0UEF0</accession>
<proteinExistence type="predicted"/>
<dbReference type="InterPro" id="IPR050245">
    <property type="entry name" value="PrsA_foldase"/>
</dbReference>
<evidence type="ECO:0000256" key="1">
    <source>
        <dbReference type="ARBA" id="ARBA00000971"/>
    </source>
</evidence>
<keyword evidence="5" id="KW-0413">Isomerase</keyword>
<dbReference type="EMBL" id="BARS01024118">
    <property type="protein sequence ID" value="GAG04139.1"/>
    <property type="molecule type" value="Genomic_DNA"/>
</dbReference>
<dbReference type="EC" id="5.2.1.8" evidence="2"/>
<dbReference type="GO" id="GO:0003755">
    <property type="term" value="F:peptidyl-prolyl cis-trans isomerase activity"/>
    <property type="evidence" value="ECO:0007669"/>
    <property type="project" value="UniProtKB-KW"/>
</dbReference>
<dbReference type="Pfam" id="PF13145">
    <property type="entry name" value="Rotamase_2"/>
    <property type="match status" value="1"/>
</dbReference>
<evidence type="ECO:0000313" key="7">
    <source>
        <dbReference type="EMBL" id="GAG04139.1"/>
    </source>
</evidence>
<dbReference type="AlphaFoldDB" id="X0UEF0"/>
<dbReference type="PROSITE" id="PS50198">
    <property type="entry name" value="PPIC_PPIASE_2"/>
    <property type="match status" value="1"/>
</dbReference>
<dbReference type="PANTHER" id="PTHR47245:SF1">
    <property type="entry name" value="FOLDASE PROTEIN PRSA"/>
    <property type="match status" value="1"/>
</dbReference>
<protein>
    <recommendedName>
        <fullName evidence="2">peptidylprolyl isomerase</fullName>
        <ecNumber evidence="2">5.2.1.8</ecNumber>
    </recommendedName>
</protein>
<evidence type="ECO:0000259" key="6">
    <source>
        <dbReference type="PROSITE" id="PS50198"/>
    </source>
</evidence>
<dbReference type="InterPro" id="IPR000297">
    <property type="entry name" value="PPIase_PpiC"/>
</dbReference>
<dbReference type="Gene3D" id="1.10.4030.10">
    <property type="entry name" value="Porin chaperone SurA, peptide-binding domain"/>
    <property type="match status" value="1"/>
</dbReference>
<keyword evidence="4" id="KW-0697">Rotamase</keyword>
<feature type="domain" description="PpiC" evidence="6">
    <location>
        <begin position="140"/>
        <end position="231"/>
    </location>
</feature>
<dbReference type="PANTHER" id="PTHR47245">
    <property type="entry name" value="PEPTIDYLPROLYL ISOMERASE"/>
    <property type="match status" value="1"/>
</dbReference>
<dbReference type="InterPro" id="IPR046357">
    <property type="entry name" value="PPIase_dom_sf"/>
</dbReference>
<gene>
    <name evidence="7" type="ORF">S01H1_38316</name>
</gene>
<comment type="caution">
    <text evidence="7">The sequence shown here is derived from an EMBL/GenBank/DDBJ whole genome shotgun (WGS) entry which is preliminary data.</text>
</comment>
<name>X0UEF0_9ZZZZ</name>
<evidence type="ECO:0000256" key="4">
    <source>
        <dbReference type="ARBA" id="ARBA00023110"/>
    </source>
</evidence>